<gene>
    <name evidence="2" type="ordered locus">ERWE_CDS_01410</name>
</gene>
<dbReference type="AlphaFoldDB" id="A0A0H3LZ64"/>
<protein>
    <submittedName>
        <fullName evidence="2">Uncharacterized protein</fullName>
    </submittedName>
</protein>
<accession>A0A0H3LZ64</accession>
<evidence type="ECO:0000313" key="2">
    <source>
        <dbReference type="EMBL" id="CAI26635.1"/>
    </source>
</evidence>
<evidence type="ECO:0000256" key="1">
    <source>
        <dbReference type="SAM" id="Phobius"/>
    </source>
</evidence>
<reference evidence="2 3" key="1">
    <citation type="journal article" date="2006" name="J. Bacteriol.">
        <title>Comparative genomic analysis of three strains of Ehrlichia ruminantium reveals an active process of genome size plasticity.</title>
        <authorList>
            <person name="Frutos R."/>
            <person name="Viari A."/>
            <person name="Ferraz C."/>
            <person name="Morgat A."/>
            <person name="Eychenie S."/>
            <person name="Kandassami Y."/>
            <person name="Chantal I."/>
            <person name="Bensaid A."/>
            <person name="Coissac E."/>
            <person name="Vachiery N."/>
            <person name="Demaille J."/>
            <person name="Martinez D."/>
        </authorList>
    </citation>
    <scope>NUCLEOTIDE SEQUENCE [LARGE SCALE GENOMIC DNA]</scope>
    <source>
        <strain evidence="2 3">Welgevonden</strain>
    </source>
</reference>
<keyword evidence="1" id="KW-1133">Transmembrane helix</keyword>
<dbReference type="KEGG" id="erw:ERWE_CDS_01410"/>
<name>A0A0H3LZ64_EHRRW</name>
<organism evidence="2 3">
    <name type="scientific">Ehrlichia ruminantium (strain Welgevonden)</name>
    <dbReference type="NCBI Taxonomy" id="254945"/>
    <lineage>
        <taxon>Bacteria</taxon>
        <taxon>Pseudomonadati</taxon>
        <taxon>Pseudomonadota</taxon>
        <taxon>Alphaproteobacteria</taxon>
        <taxon>Rickettsiales</taxon>
        <taxon>Anaplasmataceae</taxon>
        <taxon>Ehrlichia</taxon>
    </lineage>
</organism>
<dbReference type="KEGG" id="eru:Erum1450"/>
<keyword evidence="1" id="KW-0812">Transmembrane</keyword>
<dbReference type="HOGENOM" id="CLU_114466_0_0_5"/>
<keyword evidence="1" id="KW-0472">Membrane</keyword>
<dbReference type="Proteomes" id="UP000001021">
    <property type="component" value="Chromosome"/>
</dbReference>
<keyword evidence="3" id="KW-1185">Reference proteome</keyword>
<dbReference type="EMBL" id="CR925678">
    <property type="protein sequence ID" value="CAI26635.1"/>
    <property type="molecule type" value="Genomic_DNA"/>
</dbReference>
<sequence length="208" mass="23744">MSSKLLKWLCAIKVSICLVLLCILSITLYYLYHSNASVVRYNTSIMNENRKLSFKIVDVHKHEAMLNNSGSLWQEISNSNIYSTSYEENLGALISNLCKKYYLFNSQISMSTPEVINNVFDKQYISVIKNRIKIKFSSISDEQVFLFINAIRHDISGYVKIINVSIGKNTDITNEVLQSALKGEPVSTVRGRIVFDLYSIMGKFIDEN</sequence>
<proteinExistence type="predicted"/>
<evidence type="ECO:0000313" key="3">
    <source>
        <dbReference type="Proteomes" id="UP000001021"/>
    </source>
</evidence>
<feature type="transmembrane region" description="Helical" evidence="1">
    <location>
        <begin position="12"/>
        <end position="32"/>
    </location>
</feature>